<accession>A0A1M5WBE1</accession>
<organism evidence="1 2">
    <name type="scientific">Flavobacterium defluvii</name>
    <dbReference type="NCBI Taxonomy" id="370979"/>
    <lineage>
        <taxon>Bacteria</taxon>
        <taxon>Pseudomonadati</taxon>
        <taxon>Bacteroidota</taxon>
        <taxon>Flavobacteriia</taxon>
        <taxon>Flavobacteriales</taxon>
        <taxon>Flavobacteriaceae</taxon>
        <taxon>Flavobacterium</taxon>
    </lineage>
</organism>
<dbReference type="AlphaFoldDB" id="A0A1M5WBE1"/>
<evidence type="ECO:0000313" key="1">
    <source>
        <dbReference type="EMBL" id="SHH84770.1"/>
    </source>
</evidence>
<name>A0A1M5WBE1_9FLAO</name>
<evidence type="ECO:0000313" key="2">
    <source>
        <dbReference type="Proteomes" id="UP000184071"/>
    </source>
</evidence>
<keyword evidence="2" id="KW-1185">Reference proteome</keyword>
<dbReference type="STRING" id="370979.SAMN05443663_11360"/>
<proteinExistence type="predicted"/>
<reference evidence="2" key="1">
    <citation type="submission" date="2016-11" db="EMBL/GenBank/DDBJ databases">
        <authorList>
            <person name="Varghese N."/>
            <person name="Submissions S."/>
        </authorList>
    </citation>
    <scope>NUCLEOTIDE SEQUENCE [LARGE SCALE GENOMIC DNA]</scope>
    <source>
        <strain evidence="2">DSM 17963</strain>
    </source>
</reference>
<dbReference type="Proteomes" id="UP000184071">
    <property type="component" value="Unassembled WGS sequence"/>
</dbReference>
<protein>
    <submittedName>
        <fullName evidence="1">Uncharacterized protein</fullName>
    </submittedName>
</protein>
<sequence>MANILKNKKNITLNKFGNFNKKMCQLQKAIDTFINFQID</sequence>
<dbReference type="EMBL" id="FQWC01000013">
    <property type="protein sequence ID" value="SHH84770.1"/>
    <property type="molecule type" value="Genomic_DNA"/>
</dbReference>
<gene>
    <name evidence="1" type="ORF">SAMN05443663_11360</name>
</gene>